<dbReference type="OrthoDB" id="6437260at2759"/>
<evidence type="ECO:0000256" key="1">
    <source>
        <dbReference type="SAM" id="MobiDB-lite"/>
    </source>
</evidence>
<reference evidence="3" key="1">
    <citation type="submission" date="2020-08" db="EMBL/GenBank/DDBJ databases">
        <title>Multicomponent nature underlies the extraordinary mechanical properties of spider dragline silk.</title>
        <authorList>
            <person name="Kono N."/>
            <person name="Nakamura H."/>
            <person name="Mori M."/>
            <person name="Yoshida Y."/>
            <person name="Ohtoshi R."/>
            <person name="Malay A.D."/>
            <person name="Moran D.A.P."/>
            <person name="Tomita M."/>
            <person name="Numata K."/>
            <person name="Arakawa K."/>
        </authorList>
    </citation>
    <scope>NUCLEOTIDE SEQUENCE</scope>
</reference>
<sequence length="237" mass="27746">MVQNKFFLPVNLTQNIPCHVPPTTNRNRETTSLPTTNNTAPNTTQLPPPVMPKCTDNYRAHVKTLMQVMSTLRTHLTGDFLELYTDNFDILVYRELIHMLENLKYQFYLIQQPKTKRPIKIIFKGLPRNTSVEDIKQDLPEQGFVPEKVTQLIDRKRKQPLPVILKTLPRTRNMENLKIFNIKTLGHLSITVDGIKLLQWEGFQCLQCNNFHHKSENRHLTPLSQMRVNSLYKRLPH</sequence>
<feature type="domain" description="Pre-C2HC" evidence="2">
    <location>
        <begin position="133"/>
        <end position="192"/>
    </location>
</feature>
<accession>A0A8X6XIZ3</accession>
<evidence type="ECO:0000313" key="3">
    <source>
        <dbReference type="EMBL" id="GFY54103.1"/>
    </source>
</evidence>
<dbReference type="Pfam" id="PF07530">
    <property type="entry name" value="PRE_C2HC"/>
    <property type="match status" value="1"/>
</dbReference>
<protein>
    <recommendedName>
        <fullName evidence="2">Pre-C2HC domain-containing protein</fullName>
    </recommendedName>
</protein>
<dbReference type="AlphaFoldDB" id="A0A8X6XIZ3"/>
<comment type="caution">
    <text evidence="3">The sequence shown here is derived from an EMBL/GenBank/DDBJ whole genome shotgun (WGS) entry which is preliminary data.</text>
</comment>
<dbReference type="EMBL" id="BMAV01009684">
    <property type="protein sequence ID" value="GFY54103.1"/>
    <property type="molecule type" value="Genomic_DNA"/>
</dbReference>
<organism evidence="3 4">
    <name type="scientific">Trichonephila inaurata madagascariensis</name>
    <dbReference type="NCBI Taxonomy" id="2747483"/>
    <lineage>
        <taxon>Eukaryota</taxon>
        <taxon>Metazoa</taxon>
        <taxon>Ecdysozoa</taxon>
        <taxon>Arthropoda</taxon>
        <taxon>Chelicerata</taxon>
        <taxon>Arachnida</taxon>
        <taxon>Araneae</taxon>
        <taxon>Araneomorphae</taxon>
        <taxon>Entelegynae</taxon>
        <taxon>Araneoidea</taxon>
        <taxon>Nephilidae</taxon>
        <taxon>Trichonephila</taxon>
        <taxon>Trichonephila inaurata</taxon>
    </lineage>
</organism>
<dbReference type="Proteomes" id="UP000886998">
    <property type="component" value="Unassembled WGS sequence"/>
</dbReference>
<dbReference type="InterPro" id="IPR006579">
    <property type="entry name" value="Pre_C2HC_dom"/>
</dbReference>
<feature type="compositionally biased region" description="Low complexity" evidence="1">
    <location>
        <begin position="30"/>
        <end position="45"/>
    </location>
</feature>
<proteinExistence type="predicted"/>
<evidence type="ECO:0000313" key="4">
    <source>
        <dbReference type="Proteomes" id="UP000886998"/>
    </source>
</evidence>
<name>A0A8X6XIZ3_9ARAC</name>
<gene>
    <name evidence="3" type="ORF">TNIN_24931</name>
</gene>
<keyword evidence="4" id="KW-1185">Reference proteome</keyword>
<feature type="region of interest" description="Disordered" evidence="1">
    <location>
        <begin position="18"/>
        <end position="51"/>
    </location>
</feature>
<evidence type="ECO:0000259" key="2">
    <source>
        <dbReference type="Pfam" id="PF07530"/>
    </source>
</evidence>